<evidence type="ECO:0000256" key="2">
    <source>
        <dbReference type="ARBA" id="ARBA00022737"/>
    </source>
</evidence>
<evidence type="ECO:0000256" key="3">
    <source>
        <dbReference type="ARBA" id="ARBA00022771"/>
    </source>
</evidence>
<dbReference type="PANTHER" id="PTHR14003:SF19">
    <property type="entry name" value="YY2 TRANSCRIPTION FACTOR"/>
    <property type="match status" value="1"/>
</dbReference>
<dbReference type="EMBL" id="JAEPRB010000995">
    <property type="protein sequence ID" value="KAG2209322.1"/>
    <property type="molecule type" value="Genomic_DNA"/>
</dbReference>
<evidence type="ECO:0000256" key="5">
    <source>
        <dbReference type="PROSITE-ProRule" id="PRU00042"/>
    </source>
</evidence>
<keyword evidence="8" id="KW-1185">Reference proteome</keyword>
<comment type="caution">
    <text evidence="7">The sequence shown here is derived from an EMBL/GenBank/DDBJ whole genome shotgun (WGS) entry which is preliminary data.</text>
</comment>
<evidence type="ECO:0000256" key="1">
    <source>
        <dbReference type="ARBA" id="ARBA00022723"/>
    </source>
</evidence>
<keyword evidence="1" id="KW-0479">Metal-binding</keyword>
<feature type="domain" description="C2H2-type" evidence="6">
    <location>
        <begin position="190"/>
        <end position="219"/>
    </location>
</feature>
<dbReference type="GO" id="GO:0000978">
    <property type="term" value="F:RNA polymerase II cis-regulatory region sequence-specific DNA binding"/>
    <property type="evidence" value="ECO:0007669"/>
    <property type="project" value="TreeGrafter"/>
</dbReference>
<dbReference type="PROSITE" id="PS50157">
    <property type="entry name" value="ZINC_FINGER_C2H2_2"/>
    <property type="match status" value="2"/>
</dbReference>
<reference evidence="7 8" key="1">
    <citation type="submission" date="2020-12" db="EMBL/GenBank/DDBJ databases">
        <title>Metabolic potential, ecology and presence of endohyphal bacteria is reflected in genomic diversity of Mucoromycotina.</title>
        <authorList>
            <person name="Muszewska A."/>
            <person name="Okrasinska A."/>
            <person name="Steczkiewicz K."/>
            <person name="Drgas O."/>
            <person name="Orlowska M."/>
            <person name="Perlinska-Lenart U."/>
            <person name="Aleksandrzak-Piekarczyk T."/>
            <person name="Szatraj K."/>
            <person name="Zielenkiewicz U."/>
            <person name="Pilsyk S."/>
            <person name="Malc E."/>
            <person name="Mieczkowski P."/>
            <person name="Kruszewska J.S."/>
            <person name="Biernat P."/>
            <person name="Pawlowska J."/>
        </authorList>
    </citation>
    <scope>NUCLEOTIDE SEQUENCE [LARGE SCALE GENOMIC DNA]</scope>
    <source>
        <strain evidence="7 8">CBS 142.35</strain>
    </source>
</reference>
<name>A0A8H7RFK6_9FUNG</name>
<proteinExistence type="predicted"/>
<dbReference type="Proteomes" id="UP000646827">
    <property type="component" value="Unassembled WGS sequence"/>
</dbReference>
<feature type="domain" description="C2H2-type" evidence="6">
    <location>
        <begin position="141"/>
        <end position="159"/>
    </location>
</feature>
<keyword evidence="4" id="KW-0862">Zinc</keyword>
<protein>
    <recommendedName>
        <fullName evidence="6">C2H2-type domain-containing protein</fullName>
    </recommendedName>
</protein>
<dbReference type="InterPro" id="IPR013087">
    <property type="entry name" value="Znf_C2H2_type"/>
</dbReference>
<dbReference type="SUPFAM" id="SSF57667">
    <property type="entry name" value="beta-beta-alpha zinc fingers"/>
    <property type="match status" value="2"/>
</dbReference>
<keyword evidence="2" id="KW-0677">Repeat</keyword>
<dbReference type="GO" id="GO:0000981">
    <property type="term" value="F:DNA-binding transcription factor activity, RNA polymerase II-specific"/>
    <property type="evidence" value="ECO:0007669"/>
    <property type="project" value="TreeGrafter"/>
</dbReference>
<dbReference type="GO" id="GO:0008270">
    <property type="term" value="F:zinc ion binding"/>
    <property type="evidence" value="ECO:0007669"/>
    <property type="project" value="UniProtKB-KW"/>
</dbReference>
<dbReference type="PANTHER" id="PTHR14003">
    <property type="entry name" value="TRANSCRIPTIONAL REPRESSOR PROTEIN YY"/>
    <property type="match status" value="1"/>
</dbReference>
<evidence type="ECO:0000259" key="6">
    <source>
        <dbReference type="PROSITE" id="PS50157"/>
    </source>
</evidence>
<evidence type="ECO:0000256" key="4">
    <source>
        <dbReference type="ARBA" id="ARBA00022833"/>
    </source>
</evidence>
<dbReference type="GO" id="GO:0005667">
    <property type="term" value="C:transcription regulator complex"/>
    <property type="evidence" value="ECO:0007669"/>
    <property type="project" value="TreeGrafter"/>
</dbReference>
<organism evidence="7 8">
    <name type="scientific">Circinella minor</name>
    <dbReference type="NCBI Taxonomy" id="1195481"/>
    <lineage>
        <taxon>Eukaryota</taxon>
        <taxon>Fungi</taxon>
        <taxon>Fungi incertae sedis</taxon>
        <taxon>Mucoromycota</taxon>
        <taxon>Mucoromycotina</taxon>
        <taxon>Mucoromycetes</taxon>
        <taxon>Mucorales</taxon>
        <taxon>Lichtheimiaceae</taxon>
        <taxon>Circinella</taxon>
    </lineage>
</organism>
<keyword evidence="3 5" id="KW-0863">Zinc-finger</keyword>
<dbReference type="GO" id="GO:0031519">
    <property type="term" value="C:PcG protein complex"/>
    <property type="evidence" value="ECO:0007669"/>
    <property type="project" value="TreeGrafter"/>
</dbReference>
<sequence>MWELVSAMIFLQQQSLDIEGCYASDSSLLGCNLGETYMPLWHFLGYPNSWENNPDKPNINIQDFGGQFEPFYEALQENSVVSSFAWFVNIKTPFEDPRYLELSEDVMQLDCSQVPHAPVPNGELNVESYDSTLLVSKMFFFSRRSDLSRHRRIHTGERPYHCEWKNYCKRLIQRFPLTVHYPTHTEEHPHVCEYNVCGISLSDSSSLAKHQCTHTGKRPYVYDHCAKSFTRKTILSRYQCCHDPEWKHSCHSFILDPWDQTWNDVFTEGDLNEIMTENAPEVLSLPAPLQRYMDKFSSATTLDQLQEVALANPFHALENLQLHWMEGSILKALDLLYYDIIHKYKSEVDLMKRVWCFIDWAFDVGDVDVIAGEYVIKSSSARINSSRTLSGVETLERKKTGAKVDLLFTTAINEMDTAENGKNTDMDTDTTKAAVEYGIRTSKGMQDIIYEMPVFWHLFVTHLSFYPWTFMTTPHNQNITIDNAEDHNYNEINETELVGTFWTAYK</sequence>
<evidence type="ECO:0000313" key="7">
    <source>
        <dbReference type="EMBL" id="KAG2209322.1"/>
    </source>
</evidence>
<gene>
    <name evidence="7" type="ORF">INT45_001357</name>
</gene>
<accession>A0A8H7RFK6</accession>
<dbReference type="Gene3D" id="3.30.160.60">
    <property type="entry name" value="Classic Zinc Finger"/>
    <property type="match status" value="4"/>
</dbReference>
<dbReference type="AlphaFoldDB" id="A0A8H7RFK6"/>
<feature type="non-terminal residue" evidence="7">
    <location>
        <position position="1"/>
    </location>
</feature>
<dbReference type="GO" id="GO:0000785">
    <property type="term" value="C:chromatin"/>
    <property type="evidence" value="ECO:0007669"/>
    <property type="project" value="TreeGrafter"/>
</dbReference>
<dbReference type="InterPro" id="IPR036236">
    <property type="entry name" value="Znf_C2H2_sf"/>
</dbReference>
<dbReference type="OrthoDB" id="2288255at2759"/>
<dbReference type="PROSITE" id="PS00028">
    <property type="entry name" value="ZINC_FINGER_C2H2_1"/>
    <property type="match status" value="1"/>
</dbReference>
<evidence type="ECO:0000313" key="8">
    <source>
        <dbReference type="Proteomes" id="UP000646827"/>
    </source>
</evidence>